<keyword evidence="2" id="KW-1185">Reference proteome</keyword>
<accession>A0ABY9C7Q5</accession>
<evidence type="ECO:0000313" key="2">
    <source>
        <dbReference type="Proteomes" id="UP001227230"/>
    </source>
</evidence>
<name>A0ABY9C7Q5_VITVI</name>
<dbReference type="EMBL" id="CP126654">
    <property type="protein sequence ID" value="WJZ90774.1"/>
    <property type="molecule type" value="Genomic_DNA"/>
</dbReference>
<dbReference type="Proteomes" id="UP001227230">
    <property type="component" value="Chromosome 7"/>
</dbReference>
<gene>
    <name evidence="1" type="ORF">VitviT2T_009898</name>
</gene>
<protein>
    <submittedName>
        <fullName evidence="1">Uncharacterized protein</fullName>
    </submittedName>
</protein>
<organism evidence="1 2">
    <name type="scientific">Vitis vinifera</name>
    <name type="common">Grape</name>
    <dbReference type="NCBI Taxonomy" id="29760"/>
    <lineage>
        <taxon>Eukaryota</taxon>
        <taxon>Viridiplantae</taxon>
        <taxon>Streptophyta</taxon>
        <taxon>Embryophyta</taxon>
        <taxon>Tracheophyta</taxon>
        <taxon>Spermatophyta</taxon>
        <taxon>Magnoliopsida</taxon>
        <taxon>eudicotyledons</taxon>
        <taxon>Gunneridae</taxon>
        <taxon>Pentapetalae</taxon>
        <taxon>rosids</taxon>
        <taxon>Vitales</taxon>
        <taxon>Vitaceae</taxon>
        <taxon>Viteae</taxon>
        <taxon>Vitis</taxon>
    </lineage>
</organism>
<evidence type="ECO:0000313" key="1">
    <source>
        <dbReference type="EMBL" id="WJZ90774.1"/>
    </source>
</evidence>
<proteinExistence type="predicted"/>
<sequence>MTFVYSWPSSWLSSIILEVDASVMEGLVCTYMGNRVASLTGSEAAILARASARFAKRFYRKNPDFLSKYPFFPCHFQMVKCPSHDSISLA</sequence>
<reference evidence="1 2" key="1">
    <citation type="journal article" date="2023" name="Hortic Res">
        <title>The complete reference genome for grapevine (Vitis vinifera L.) genetics and breeding.</title>
        <authorList>
            <person name="Shi X."/>
            <person name="Cao S."/>
            <person name="Wang X."/>
            <person name="Huang S."/>
            <person name="Wang Y."/>
            <person name="Liu Z."/>
            <person name="Liu W."/>
            <person name="Leng X."/>
            <person name="Peng Y."/>
            <person name="Wang N."/>
            <person name="Wang Y."/>
            <person name="Ma Z."/>
            <person name="Xu X."/>
            <person name="Zhang F."/>
            <person name="Xue H."/>
            <person name="Zhong H."/>
            <person name="Wang Y."/>
            <person name="Zhang K."/>
            <person name="Velt A."/>
            <person name="Avia K."/>
            <person name="Holtgrawe D."/>
            <person name="Grimplet J."/>
            <person name="Matus J.T."/>
            <person name="Ware D."/>
            <person name="Wu X."/>
            <person name="Wang H."/>
            <person name="Liu C."/>
            <person name="Fang Y."/>
            <person name="Rustenholz C."/>
            <person name="Cheng Z."/>
            <person name="Xiao H."/>
            <person name="Zhou Y."/>
        </authorList>
    </citation>
    <scope>NUCLEOTIDE SEQUENCE [LARGE SCALE GENOMIC DNA]</scope>
    <source>
        <strain evidence="2">cv. Pinot noir / PN40024</strain>
        <tissue evidence="1">Leaf</tissue>
    </source>
</reference>